<dbReference type="AlphaFoldDB" id="A0A8S2Q7J5"/>
<proteinExistence type="predicted"/>
<dbReference type="SUPFAM" id="SSF81383">
    <property type="entry name" value="F-box domain"/>
    <property type="match status" value="1"/>
</dbReference>
<dbReference type="InterPro" id="IPR036047">
    <property type="entry name" value="F-box-like_dom_sf"/>
</dbReference>
<reference evidence="2" key="1">
    <citation type="submission" date="2021-02" db="EMBL/GenBank/DDBJ databases">
        <authorList>
            <person name="Nowell W R."/>
        </authorList>
    </citation>
    <scope>NUCLEOTIDE SEQUENCE</scope>
</reference>
<dbReference type="Proteomes" id="UP000681720">
    <property type="component" value="Unassembled WGS sequence"/>
</dbReference>
<feature type="domain" description="F-box" evidence="1">
    <location>
        <begin position="7"/>
        <end position="54"/>
    </location>
</feature>
<dbReference type="Pfam" id="PF12937">
    <property type="entry name" value="F-box-like"/>
    <property type="match status" value="1"/>
</dbReference>
<accession>A0A8S2Q7J5</accession>
<dbReference type="PROSITE" id="PS50181">
    <property type="entry name" value="FBOX"/>
    <property type="match status" value="1"/>
</dbReference>
<dbReference type="EMBL" id="CAJOBJ010007539">
    <property type="protein sequence ID" value="CAF4088623.1"/>
    <property type="molecule type" value="Genomic_DNA"/>
</dbReference>
<dbReference type="InterPro" id="IPR001810">
    <property type="entry name" value="F-box_dom"/>
</dbReference>
<name>A0A8S2Q7J5_9BILA</name>
<organism evidence="2 3">
    <name type="scientific">Rotaria magnacalcarata</name>
    <dbReference type="NCBI Taxonomy" id="392030"/>
    <lineage>
        <taxon>Eukaryota</taxon>
        <taxon>Metazoa</taxon>
        <taxon>Spiralia</taxon>
        <taxon>Gnathifera</taxon>
        <taxon>Rotifera</taxon>
        <taxon>Eurotatoria</taxon>
        <taxon>Bdelloidea</taxon>
        <taxon>Philodinida</taxon>
        <taxon>Philodinidae</taxon>
        <taxon>Rotaria</taxon>
    </lineage>
</organism>
<gene>
    <name evidence="2" type="ORF">GIL414_LOCUS16475</name>
</gene>
<evidence type="ECO:0000313" key="2">
    <source>
        <dbReference type="EMBL" id="CAF4088623.1"/>
    </source>
</evidence>
<feature type="non-terminal residue" evidence="2">
    <location>
        <position position="1"/>
    </location>
</feature>
<evidence type="ECO:0000313" key="3">
    <source>
        <dbReference type="Proteomes" id="UP000681720"/>
    </source>
</evidence>
<comment type="caution">
    <text evidence="2">The sequence shown here is derived from an EMBL/GenBank/DDBJ whole genome shotgun (WGS) entry which is preliminary data.</text>
</comment>
<sequence length="269" mass="31230">MNISYSCTRLDDLPDEILMIIFQELNQLDVLLSLADVSKRLDKIGHDRNFTSHLTVFECLSKGNIRSLPGRIVDRFLEVLPSIHDQIKWLNLEATYMERILLATDYPSLYGLGLYGIDIKKAISFFTEDNVFARRVGNQISYLVIDMVPNNEMSSRYLHNIVFTDVFTMFINLQYLKFYPSSLAFHGLIFDKSLPTFVSSTLLELHVNVHSFTDCLYLLDGRFKQLRNCHVNIFHIKSTSLTIANEEKLPNLRCFSIRSIMRTHVYDEL</sequence>
<protein>
    <recommendedName>
        <fullName evidence="1">F-box domain-containing protein</fullName>
    </recommendedName>
</protein>
<evidence type="ECO:0000259" key="1">
    <source>
        <dbReference type="PROSITE" id="PS50181"/>
    </source>
</evidence>